<dbReference type="AlphaFoldDB" id="A0A926EPV4"/>
<feature type="domain" description="RNA polymerase sigma-70 region 2" evidence="6">
    <location>
        <begin position="44"/>
        <end position="107"/>
    </location>
</feature>
<keyword evidence="3" id="KW-0731">Sigma factor</keyword>
<dbReference type="Proteomes" id="UP000623678">
    <property type="component" value="Unassembled WGS sequence"/>
</dbReference>
<dbReference type="Pfam" id="PF04542">
    <property type="entry name" value="Sigma70_r2"/>
    <property type="match status" value="1"/>
</dbReference>
<dbReference type="InterPro" id="IPR007627">
    <property type="entry name" value="RNA_pol_sigma70_r2"/>
</dbReference>
<keyword evidence="9" id="KW-1185">Reference proteome</keyword>
<evidence type="ECO:0000313" key="9">
    <source>
        <dbReference type="Proteomes" id="UP000623678"/>
    </source>
</evidence>
<reference evidence="8" key="1">
    <citation type="submission" date="2020-08" db="EMBL/GenBank/DDBJ databases">
        <title>Genome public.</title>
        <authorList>
            <person name="Liu C."/>
            <person name="Sun Q."/>
        </authorList>
    </citation>
    <scope>NUCLEOTIDE SEQUENCE</scope>
    <source>
        <strain evidence="8">NSJ-64</strain>
    </source>
</reference>
<dbReference type="RefSeq" id="WP_262395347.1">
    <property type="nucleotide sequence ID" value="NZ_JACRTD010000005.1"/>
</dbReference>
<evidence type="ECO:0000259" key="7">
    <source>
        <dbReference type="Pfam" id="PF08281"/>
    </source>
</evidence>
<keyword evidence="2" id="KW-0805">Transcription regulation</keyword>
<comment type="similarity">
    <text evidence="1">Belongs to the sigma-70 factor family. ECF subfamily.</text>
</comment>
<proteinExistence type="inferred from homology"/>
<dbReference type="GO" id="GO:0016987">
    <property type="term" value="F:sigma factor activity"/>
    <property type="evidence" value="ECO:0007669"/>
    <property type="project" value="UniProtKB-KW"/>
</dbReference>
<evidence type="ECO:0000256" key="5">
    <source>
        <dbReference type="ARBA" id="ARBA00023163"/>
    </source>
</evidence>
<feature type="domain" description="RNA polymerase sigma factor 70 region 4 type 2" evidence="7">
    <location>
        <begin position="133"/>
        <end position="185"/>
    </location>
</feature>
<evidence type="ECO:0000313" key="8">
    <source>
        <dbReference type="EMBL" id="MBC8585561.1"/>
    </source>
</evidence>
<dbReference type="GO" id="GO:0006352">
    <property type="term" value="P:DNA-templated transcription initiation"/>
    <property type="evidence" value="ECO:0007669"/>
    <property type="project" value="InterPro"/>
</dbReference>
<evidence type="ECO:0000256" key="4">
    <source>
        <dbReference type="ARBA" id="ARBA00023125"/>
    </source>
</evidence>
<sequence>MLFFMVAEQAAPPDRTRQLKIDETLLQKIGEADDPQAFEQLYLLTERAVYSYVLSIVKNPEDTLDIVQETYLKVRSAAHLYKPLGKPLAWIFTIAKNLSRNFLRQKNHSIVTDDFLAVEEDEFHYVTDRTDRMILEAALDILEEEDRQILLLHAVSGLRHREIAASLGVPLSTALSRYHRALKKLKIYLLGQGVSL</sequence>
<dbReference type="InterPro" id="IPR013325">
    <property type="entry name" value="RNA_pol_sigma_r2"/>
</dbReference>
<dbReference type="InterPro" id="IPR039425">
    <property type="entry name" value="RNA_pol_sigma-70-like"/>
</dbReference>
<keyword evidence="5" id="KW-0804">Transcription</keyword>
<dbReference type="CDD" id="cd06171">
    <property type="entry name" value="Sigma70_r4"/>
    <property type="match status" value="1"/>
</dbReference>
<comment type="caution">
    <text evidence="8">The sequence shown here is derived from an EMBL/GenBank/DDBJ whole genome shotgun (WGS) entry which is preliminary data.</text>
</comment>
<dbReference type="InterPro" id="IPR013249">
    <property type="entry name" value="RNA_pol_sigma70_r4_t2"/>
</dbReference>
<evidence type="ECO:0000256" key="1">
    <source>
        <dbReference type="ARBA" id="ARBA00010641"/>
    </source>
</evidence>
<dbReference type="SUPFAM" id="SSF88946">
    <property type="entry name" value="Sigma2 domain of RNA polymerase sigma factors"/>
    <property type="match status" value="1"/>
</dbReference>
<dbReference type="InterPro" id="IPR014284">
    <property type="entry name" value="RNA_pol_sigma-70_dom"/>
</dbReference>
<dbReference type="Gene3D" id="1.10.1740.10">
    <property type="match status" value="1"/>
</dbReference>
<protein>
    <submittedName>
        <fullName evidence="8">RNA polymerase sigma factor</fullName>
    </submittedName>
</protein>
<evidence type="ECO:0000256" key="2">
    <source>
        <dbReference type="ARBA" id="ARBA00023015"/>
    </source>
</evidence>
<organism evidence="8 9">
    <name type="scientific">Youxingia wuxianensis</name>
    <dbReference type="NCBI Taxonomy" id="2763678"/>
    <lineage>
        <taxon>Bacteria</taxon>
        <taxon>Bacillati</taxon>
        <taxon>Bacillota</taxon>
        <taxon>Clostridia</taxon>
        <taxon>Eubacteriales</taxon>
        <taxon>Oscillospiraceae</taxon>
        <taxon>Youxingia</taxon>
    </lineage>
</organism>
<dbReference type="NCBIfam" id="TIGR02937">
    <property type="entry name" value="sigma70-ECF"/>
    <property type="match status" value="1"/>
</dbReference>
<keyword evidence="4" id="KW-0238">DNA-binding</keyword>
<evidence type="ECO:0000259" key="6">
    <source>
        <dbReference type="Pfam" id="PF04542"/>
    </source>
</evidence>
<dbReference type="InterPro" id="IPR036388">
    <property type="entry name" value="WH-like_DNA-bd_sf"/>
</dbReference>
<dbReference type="EMBL" id="JACRTD010000005">
    <property type="protein sequence ID" value="MBC8585561.1"/>
    <property type="molecule type" value="Genomic_DNA"/>
</dbReference>
<dbReference type="PANTHER" id="PTHR43133">
    <property type="entry name" value="RNA POLYMERASE ECF-TYPE SIGMA FACTO"/>
    <property type="match status" value="1"/>
</dbReference>
<dbReference type="PANTHER" id="PTHR43133:SF8">
    <property type="entry name" value="RNA POLYMERASE SIGMA FACTOR HI_1459-RELATED"/>
    <property type="match status" value="1"/>
</dbReference>
<dbReference type="SUPFAM" id="SSF88659">
    <property type="entry name" value="Sigma3 and sigma4 domains of RNA polymerase sigma factors"/>
    <property type="match status" value="1"/>
</dbReference>
<dbReference type="GO" id="GO:0003677">
    <property type="term" value="F:DNA binding"/>
    <property type="evidence" value="ECO:0007669"/>
    <property type="project" value="UniProtKB-KW"/>
</dbReference>
<dbReference type="Pfam" id="PF08281">
    <property type="entry name" value="Sigma70_r4_2"/>
    <property type="match status" value="1"/>
</dbReference>
<name>A0A926EPV4_9FIRM</name>
<accession>A0A926EPV4</accession>
<gene>
    <name evidence="8" type="ORF">H8705_08190</name>
</gene>
<dbReference type="InterPro" id="IPR013324">
    <property type="entry name" value="RNA_pol_sigma_r3/r4-like"/>
</dbReference>
<dbReference type="Gene3D" id="1.10.10.10">
    <property type="entry name" value="Winged helix-like DNA-binding domain superfamily/Winged helix DNA-binding domain"/>
    <property type="match status" value="1"/>
</dbReference>
<evidence type="ECO:0000256" key="3">
    <source>
        <dbReference type="ARBA" id="ARBA00023082"/>
    </source>
</evidence>